<keyword evidence="1 4" id="KW-0863">Zinc-finger</keyword>
<dbReference type="EMBL" id="CMVM020000132">
    <property type="status" value="NOT_ANNOTATED_CDS"/>
    <property type="molecule type" value="Genomic_DNA"/>
</dbReference>
<name>A0A8R1XVE6_ONCVO</name>
<evidence type="ECO:0000313" key="8">
    <source>
        <dbReference type="Proteomes" id="UP000024404"/>
    </source>
</evidence>
<sequence>MEFWFHCNNCTRHPESWIQIPRYRLTSCGHILCSECFGDTDTVKICKICHRTGIKTHAIDETLPPNIQKFFLPLKVLLEHAEKRIKDTITFQHSQKILMERCLIVQLWYQLQKAKQDLEEKNQLEIEIVCLKKALECLKAELQRTFSGHREFEKHARQWGFRTLSIQGNGENFSRGQRAVQAMETRILAGNSDTFTNNESILENDSSSFSEISGESVDLSLKGKIDSMNKKLILSRSSPNSNLAKCATASFNSCISITSKKDYRIGVSKSRAQRDIFSLDKLRAIRNEFNRRKSYRLQNSDGIMLPGSVYRKCAANVMYPIILLRRVRADTITATRTANSESIRTIYKSMLY</sequence>
<dbReference type="GO" id="GO:0000795">
    <property type="term" value="C:synaptonemal complex"/>
    <property type="evidence" value="ECO:0007669"/>
    <property type="project" value="InterPro"/>
</dbReference>
<feature type="coiled-coil region" evidence="5">
    <location>
        <begin position="114"/>
        <end position="141"/>
    </location>
</feature>
<dbReference type="PANTHER" id="PTHR22663:SF17">
    <property type="entry name" value="RING FINGER PROTEIN NARYA-RELATED"/>
    <property type="match status" value="1"/>
</dbReference>
<evidence type="ECO:0000256" key="3">
    <source>
        <dbReference type="ARBA" id="ARBA00023254"/>
    </source>
</evidence>
<accession>A0A8R1XVE6</accession>
<evidence type="ECO:0000256" key="5">
    <source>
        <dbReference type="SAM" id="Coils"/>
    </source>
</evidence>
<feature type="domain" description="RING-type" evidence="6">
    <location>
        <begin position="7"/>
        <end position="50"/>
    </location>
</feature>
<dbReference type="PANTHER" id="PTHR22663">
    <property type="entry name" value="RING FINGER PROTEIN NARYA-RELATED"/>
    <property type="match status" value="1"/>
</dbReference>
<evidence type="ECO:0000256" key="4">
    <source>
        <dbReference type="PROSITE-ProRule" id="PRU00175"/>
    </source>
</evidence>
<protein>
    <submittedName>
        <fullName evidence="7">RING-type domain-containing protein</fullName>
    </submittedName>
</protein>
<dbReference type="PROSITE" id="PS50089">
    <property type="entry name" value="ZF_RING_2"/>
    <property type="match status" value="1"/>
</dbReference>
<evidence type="ECO:0000313" key="7">
    <source>
        <dbReference type="EnsemblMetazoa" id="OVOC4464.1"/>
    </source>
</evidence>
<dbReference type="InterPro" id="IPR001841">
    <property type="entry name" value="Znf_RING"/>
</dbReference>
<dbReference type="InterPro" id="IPR042123">
    <property type="entry name" value="Zip3/RNF212-like"/>
</dbReference>
<organism evidence="7 8">
    <name type="scientific">Onchocerca volvulus</name>
    <dbReference type="NCBI Taxonomy" id="6282"/>
    <lineage>
        <taxon>Eukaryota</taxon>
        <taxon>Metazoa</taxon>
        <taxon>Ecdysozoa</taxon>
        <taxon>Nematoda</taxon>
        <taxon>Chromadorea</taxon>
        <taxon>Rhabditida</taxon>
        <taxon>Spirurina</taxon>
        <taxon>Spiruromorpha</taxon>
        <taxon>Filarioidea</taxon>
        <taxon>Onchocercidae</taxon>
        <taxon>Onchocerca</taxon>
    </lineage>
</organism>
<keyword evidence="3" id="KW-0469">Meiosis</keyword>
<dbReference type="OMA" id="MEFWFHC"/>
<dbReference type="GO" id="GO:0008270">
    <property type="term" value="F:zinc ion binding"/>
    <property type="evidence" value="ECO:0007669"/>
    <property type="project" value="UniProtKB-KW"/>
</dbReference>
<evidence type="ECO:0000256" key="1">
    <source>
        <dbReference type="ARBA" id="ARBA00022771"/>
    </source>
</evidence>
<dbReference type="GO" id="GO:0007129">
    <property type="term" value="P:homologous chromosome pairing at meiosis"/>
    <property type="evidence" value="ECO:0007669"/>
    <property type="project" value="TreeGrafter"/>
</dbReference>
<reference evidence="7" key="2">
    <citation type="submission" date="2022-06" db="UniProtKB">
        <authorList>
            <consortium name="EnsemblMetazoa"/>
        </authorList>
    </citation>
    <scope>IDENTIFICATION</scope>
</reference>
<keyword evidence="2" id="KW-0862">Zinc</keyword>
<dbReference type="GO" id="GO:0019789">
    <property type="term" value="F:SUMO transferase activity"/>
    <property type="evidence" value="ECO:0007669"/>
    <property type="project" value="InterPro"/>
</dbReference>
<keyword evidence="5" id="KW-0175">Coiled coil</keyword>
<dbReference type="EnsemblMetazoa" id="OVOC4464.1">
    <property type="protein sequence ID" value="OVOC4464.1"/>
    <property type="gene ID" value="WBGene00241273"/>
</dbReference>
<keyword evidence="8" id="KW-1185">Reference proteome</keyword>
<dbReference type="AlphaFoldDB" id="A0A8R1XVE6"/>
<proteinExistence type="predicted"/>
<dbReference type="GO" id="GO:0007131">
    <property type="term" value="P:reciprocal meiotic recombination"/>
    <property type="evidence" value="ECO:0007669"/>
    <property type="project" value="InterPro"/>
</dbReference>
<evidence type="ECO:0000256" key="2">
    <source>
        <dbReference type="ARBA" id="ARBA00022833"/>
    </source>
</evidence>
<keyword evidence="1 4" id="KW-0479">Metal-binding</keyword>
<evidence type="ECO:0000259" key="6">
    <source>
        <dbReference type="PROSITE" id="PS50089"/>
    </source>
</evidence>
<reference evidence="8" key="1">
    <citation type="submission" date="2013-10" db="EMBL/GenBank/DDBJ databases">
        <title>Genome sequencing of Onchocerca volvulus.</title>
        <authorList>
            <person name="Cotton J."/>
            <person name="Tsai J."/>
            <person name="Stanley E."/>
            <person name="Tracey A."/>
            <person name="Holroyd N."/>
            <person name="Lustigman S."/>
            <person name="Berriman M."/>
        </authorList>
    </citation>
    <scope>NUCLEOTIDE SEQUENCE</scope>
</reference>
<dbReference type="GO" id="GO:0016925">
    <property type="term" value="P:protein sumoylation"/>
    <property type="evidence" value="ECO:0007669"/>
    <property type="project" value="TreeGrafter"/>
</dbReference>
<dbReference type="Proteomes" id="UP000024404">
    <property type="component" value="Unassembled WGS sequence"/>
</dbReference>